<dbReference type="SUPFAM" id="SSF52172">
    <property type="entry name" value="CheY-like"/>
    <property type="match status" value="1"/>
</dbReference>
<dbReference type="InterPro" id="IPR011006">
    <property type="entry name" value="CheY-like_superfamily"/>
</dbReference>
<sequence length="357" mass="39343">MQAYPGTEEPDDRLPSAIVVDISSVAEADRNGFLAWLDGLITRLPTDVPLFFLSDPDDILPARPKANATINRSVPDDVLFNAICSHQRALMRFEEARIRRLVFGRIPGYGAAPHYRGTSGLLVVGLGGRFPDLQQASDRKVEVIGAFTRDMAENYLSQRAFDAVILDSTLDETLESLRLIRMDARFAALPVLVVTDRLEDTAMLFRAGANDVLNVPLHDANLRARLATAIRHGKRRRLADKVLAESHRWLTQQLGSGGVSQADYARYLERAGDALAKRGLELCEMKLLPENFFLPDQTIALSEDLCGTLLSIADATSREEDLVCVVHDIGPVAVLKSQRGRGRLQARIEAILGHTAL</sequence>
<evidence type="ECO:0008006" key="3">
    <source>
        <dbReference type="Google" id="ProtNLM"/>
    </source>
</evidence>
<dbReference type="AlphaFoldDB" id="A0A926NZX2"/>
<dbReference type="Gene3D" id="3.40.50.2300">
    <property type="match status" value="1"/>
</dbReference>
<evidence type="ECO:0000313" key="1">
    <source>
        <dbReference type="EMBL" id="MBD1546388.1"/>
    </source>
</evidence>
<accession>A0A926NZX2</accession>
<proteinExistence type="predicted"/>
<organism evidence="1 2">
    <name type="scientific">Roseibium aggregatum</name>
    <dbReference type="NCBI Taxonomy" id="187304"/>
    <lineage>
        <taxon>Bacteria</taxon>
        <taxon>Pseudomonadati</taxon>
        <taxon>Pseudomonadota</taxon>
        <taxon>Alphaproteobacteria</taxon>
        <taxon>Hyphomicrobiales</taxon>
        <taxon>Stappiaceae</taxon>
        <taxon>Roseibium</taxon>
    </lineage>
</organism>
<dbReference type="EMBL" id="JABFCZ010000008">
    <property type="protein sequence ID" value="MBD1546388.1"/>
    <property type="molecule type" value="Genomic_DNA"/>
</dbReference>
<evidence type="ECO:0000313" key="2">
    <source>
        <dbReference type="Proteomes" id="UP000598467"/>
    </source>
</evidence>
<reference evidence="1" key="1">
    <citation type="submission" date="2020-05" db="EMBL/GenBank/DDBJ databases">
        <title>Identification of trans-AT polyketide cluster in two marine bacteria, producers of a novel glutaramide-containing polyketide sesbanimide D and analogs.</title>
        <authorList>
            <person name="Kacar D."/>
            <person name="Rodriguez P."/>
            <person name="Canedo L."/>
            <person name="Gonzalez E."/>
            <person name="Galan B."/>
            <person name="De La Calle F."/>
            <person name="Garcia J.L."/>
        </authorList>
    </citation>
    <scope>NUCLEOTIDE SEQUENCE</scope>
    <source>
        <strain evidence="1">PHM038</strain>
    </source>
</reference>
<comment type="caution">
    <text evidence="1">The sequence shown here is derived from an EMBL/GenBank/DDBJ whole genome shotgun (WGS) entry which is preliminary data.</text>
</comment>
<protein>
    <recommendedName>
        <fullName evidence="3">Response regulatory domain-containing protein</fullName>
    </recommendedName>
</protein>
<name>A0A926NZX2_9HYPH</name>
<dbReference type="Proteomes" id="UP000598467">
    <property type="component" value="Unassembled WGS sequence"/>
</dbReference>
<gene>
    <name evidence="1" type="ORF">HK439_08955</name>
</gene>